<dbReference type="AlphaFoldDB" id="A0A1V8SP77"/>
<dbReference type="InParanoid" id="A0A1V8SP77"/>
<organism evidence="2 3">
    <name type="scientific">Cryoendolithus antarcticus</name>
    <dbReference type="NCBI Taxonomy" id="1507870"/>
    <lineage>
        <taxon>Eukaryota</taxon>
        <taxon>Fungi</taxon>
        <taxon>Dikarya</taxon>
        <taxon>Ascomycota</taxon>
        <taxon>Pezizomycotina</taxon>
        <taxon>Dothideomycetes</taxon>
        <taxon>Dothideomycetidae</taxon>
        <taxon>Cladosporiales</taxon>
        <taxon>Cladosporiaceae</taxon>
        <taxon>Cryoendolithus</taxon>
    </lineage>
</organism>
<dbReference type="PANTHER" id="PTHR28164">
    <property type="entry name" value="PROTEIN STB3"/>
    <property type="match status" value="1"/>
</dbReference>
<protein>
    <recommendedName>
        <fullName evidence="4">Protein STB3</fullName>
    </recommendedName>
</protein>
<feature type="compositionally biased region" description="Acidic residues" evidence="1">
    <location>
        <begin position="257"/>
        <end position="272"/>
    </location>
</feature>
<evidence type="ECO:0000313" key="3">
    <source>
        <dbReference type="Proteomes" id="UP000192596"/>
    </source>
</evidence>
<dbReference type="GO" id="GO:0000432">
    <property type="term" value="P:positive regulation of transcription from RNA polymerase II promoter by glucose"/>
    <property type="evidence" value="ECO:0007669"/>
    <property type="project" value="TreeGrafter"/>
</dbReference>
<proteinExistence type="predicted"/>
<evidence type="ECO:0000256" key="1">
    <source>
        <dbReference type="SAM" id="MobiDB-lite"/>
    </source>
</evidence>
<reference evidence="3" key="1">
    <citation type="submission" date="2017-03" db="EMBL/GenBank/DDBJ databases">
        <title>Genomes of endolithic fungi from Antarctica.</title>
        <authorList>
            <person name="Coleine C."/>
            <person name="Masonjones S."/>
            <person name="Stajich J.E."/>
        </authorList>
    </citation>
    <scope>NUCLEOTIDE SEQUENCE [LARGE SCALE GENOMIC DNA]</scope>
    <source>
        <strain evidence="3">CCFEE 5527</strain>
    </source>
</reference>
<keyword evidence="3" id="KW-1185">Reference proteome</keyword>
<name>A0A1V8SP77_9PEZI</name>
<dbReference type="EMBL" id="NAJO01000033">
    <property type="protein sequence ID" value="OQO00976.1"/>
    <property type="molecule type" value="Genomic_DNA"/>
</dbReference>
<dbReference type="OrthoDB" id="5391991at2759"/>
<feature type="compositionally biased region" description="Acidic residues" evidence="1">
    <location>
        <begin position="289"/>
        <end position="300"/>
    </location>
</feature>
<sequence length="387" mass="40757">MAQAINIAMAFASPAPSDAIAIPNARDNAATAGKPSFSALEKHAHALLTPPNSISPNMPAHGAQHSLMSPPLINIEEEIDLQDGTLALPSTPPLDVMPPSMPLSKGALSGLDASAAITPAMLAKDYLPGIMLGNGPKPIRHVIGELTHSVPGFSRIPPAKARRLVVAALEGRSGGGPGGEVAFYKTGWGRWDAHIKGMARDSAAGSYNDGRFSPPRSENGSYALSHGDSGVGMSGPNPAYMYKGRSGESWTNSGSLQEEDELEDMEMDGPENEADKMSLDEDLPSSSDPEFDSATDDEDWAAVGPAALRKASLPTPGLPRRDYQALSVPITTRFPSRQWSRRPSGRSDRSFSALSLPKGSLSAPMDPRLQTPEEKAAVEALMSLGSM</sequence>
<evidence type="ECO:0008006" key="4">
    <source>
        <dbReference type="Google" id="ProtNLM"/>
    </source>
</evidence>
<dbReference type="GO" id="GO:0005634">
    <property type="term" value="C:nucleus"/>
    <property type="evidence" value="ECO:0007669"/>
    <property type="project" value="TreeGrafter"/>
</dbReference>
<accession>A0A1V8SP77</accession>
<evidence type="ECO:0000313" key="2">
    <source>
        <dbReference type="EMBL" id="OQO00976.1"/>
    </source>
</evidence>
<dbReference type="InterPro" id="IPR018818">
    <property type="entry name" value="Stb3"/>
</dbReference>
<dbReference type="Pfam" id="PF10330">
    <property type="entry name" value="Stb3"/>
    <property type="match status" value="1"/>
</dbReference>
<feature type="compositionally biased region" description="Polar residues" evidence="1">
    <location>
        <begin position="329"/>
        <end position="338"/>
    </location>
</feature>
<dbReference type="STRING" id="1507870.A0A1V8SP77"/>
<feature type="region of interest" description="Disordered" evidence="1">
    <location>
        <begin position="202"/>
        <end position="371"/>
    </location>
</feature>
<gene>
    <name evidence="2" type="ORF">B0A48_13665</name>
</gene>
<dbReference type="PANTHER" id="PTHR28164:SF1">
    <property type="entry name" value="PROTEIN STB3"/>
    <property type="match status" value="1"/>
</dbReference>
<comment type="caution">
    <text evidence="2">The sequence shown here is derived from an EMBL/GenBank/DDBJ whole genome shotgun (WGS) entry which is preliminary data.</text>
</comment>
<dbReference type="GO" id="GO:0043565">
    <property type="term" value="F:sequence-specific DNA binding"/>
    <property type="evidence" value="ECO:0007669"/>
    <property type="project" value="TreeGrafter"/>
</dbReference>
<dbReference type="Proteomes" id="UP000192596">
    <property type="component" value="Unassembled WGS sequence"/>
</dbReference>